<dbReference type="GO" id="GO:0006355">
    <property type="term" value="P:regulation of DNA-templated transcription"/>
    <property type="evidence" value="ECO:0007669"/>
    <property type="project" value="InterPro"/>
</dbReference>
<dbReference type="InterPro" id="IPR016152">
    <property type="entry name" value="PTrfase/Anion_transptr"/>
</dbReference>
<dbReference type="Pfam" id="PF00359">
    <property type="entry name" value="PTS_EIIA_2"/>
    <property type="match status" value="1"/>
</dbReference>
<dbReference type="Gene3D" id="1.10.1790.10">
    <property type="entry name" value="PRD domain"/>
    <property type="match status" value="2"/>
</dbReference>
<protein>
    <submittedName>
        <fullName evidence="7">PRD domain-containing protein</fullName>
    </submittedName>
</protein>
<dbReference type="Pfam" id="PF00874">
    <property type="entry name" value="PRD"/>
    <property type="match status" value="2"/>
</dbReference>
<dbReference type="Gene3D" id="1.10.10.10">
    <property type="entry name" value="Winged helix-like DNA-binding domain superfamily/Winged helix DNA-binding domain"/>
    <property type="match status" value="1"/>
</dbReference>
<dbReference type="CDD" id="cd05568">
    <property type="entry name" value="PTS_IIB_bgl_like"/>
    <property type="match status" value="1"/>
</dbReference>
<dbReference type="InterPro" id="IPR007737">
    <property type="entry name" value="Mga_HTH"/>
</dbReference>
<dbReference type="InterPro" id="IPR050661">
    <property type="entry name" value="BglG_antiterminators"/>
</dbReference>
<dbReference type="InterPro" id="IPR036390">
    <property type="entry name" value="WH_DNA-bd_sf"/>
</dbReference>
<dbReference type="Gene3D" id="3.40.930.10">
    <property type="entry name" value="Mannitol-specific EII, Chain A"/>
    <property type="match status" value="1"/>
</dbReference>
<dbReference type="PROSITE" id="PS51094">
    <property type="entry name" value="PTS_EIIA_TYPE_2"/>
    <property type="match status" value="1"/>
</dbReference>
<dbReference type="SUPFAM" id="SSF55804">
    <property type="entry name" value="Phoshotransferase/anion transport protein"/>
    <property type="match status" value="1"/>
</dbReference>
<dbReference type="InterPro" id="IPR036634">
    <property type="entry name" value="PRD_sf"/>
</dbReference>
<evidence type="ECO:0000256" key="1">
    <source>
        <dbReference type="ARBA" id="ARBA00022737"/>
    </source>
</evidence>
<dbReference type="EMBL" id="QUSL01000015">
    <property type="protein sequence ID" value="RGD84672.1"/>
    <property type="molecule type" value="Genomic_DNA"/>
</dbReference>
<name>A0A3E3EDL4_9FIRM</name>
<dbReference type="InterPro" id="IPR013196">
    <property type="entry name" value="HTH_11"/>
</dbReference>
<dbReference type="PANTHER" id="PTHR30185:SF13">
    <property type="entry name" value="LICABCH OPERON REGULATOR-RELATED"/>
    <property type="match status" value="1"/>
</dbReference>
<dbReference type="InterPro" id="IPR036388">
    <property type="entry name" value="WH-like_DNA-bd_sf"/>
</dbReference>
<evidence type="ECO:0000256" key="4">
    <source>
        <dbReference type="ARBA" id="ARBA00023163"/>
    </source>
</evidence>
<sequence length="640" mass="74579">MNKRNYQILKYLKETEEYVTSETLSAMNNVSTKTILKDIKSLNCDMKATDNYIEVTPSRGIKLVINDIEEFINLCNSFNDTNDFSIYSVTEREEWIQKYLIENNGWVKAEALCEKLFISQSVLSQNIKSVRKAFQKYDLILLQKPHYGMRVEGREFNKRLCLAQIYITHIDQREGFPGTQFNNDELQLILKIEDIVDRILTRYQISMSEVSVQNFIIDIYISLKRIKKGIFLKSTDKMVIDIARWTDSIVAVELAKLINDELTIEMKDQEIVSLSIHLAAKRIICHFDESIHRIIEDFDVNKLVNNMINNINCKWGIDLTQDEELKSQLVLHLIPLEVRSRYNVVLHNPLIDKIKQQNIFAYQMAVTACDQFSDYHGNRLSEDEMGYIALHMNLALLRTQIKNKKNILVVSGLGRGTAHTLAYQIKEMYGKYINEVKTADYIELNNYDFTNINLLISSIPLRRDFSVPSIEVNYFFSDNDKKRIETILCDQEVFKMRDYIDKRMVLTSINADTKEEAISFIINSTNYDKNIIQEIIENDKVANHELDNMISILSLNGISANNQTEVIIGILSKPILWNEKRVQLIIVPLIGEPINSKILNLYHELAYMIKNPLYVKRIIRKKTYEEIIAIFEEIETVLER</sequence>
<dbReference type="PANTHER" id="PTHR30185">
    <property type="entry name" value="CRYPTIC BETA-GLUCOSIDE BGL OPERON ANTITERMINATOR"/>
    <property type="match status" value="1"/>
</dbReference>
<keyword evidence="1" id="KW-0677">Repeat</keyword>
<proteinExistence type="predicted"/>
<dbReference type="SUPFAM" id="SSF46785">
    <property type="entry name" value="Winged helix' DNA-binding domain"/>
    <property type="match status" value="1"/>
</dbReference>
<keyword evidence="2" id="KW-0805">Transcription regulation</keyword>
<dbReference type="RefSeq" id="WP_009009224.1">
    <property type="nucleotide sequence ID" value="NZ_AP031443.1"/>
</dbReference>
<evidence type="ECO:0000259" key="5">
    <source>
        <dbReference type="PROSITE" id="PS51094"/>
    </source>
</evidence>
<evidence type="ECO:0000313" key="7">
    <source>
        <dbReference type="EMBL" id="RGD84672.1"/>
    </source>
</evidence>
<accession>A0A3E3EDL4</accession>
<dbReference type="Gene3D" id="3.40.50.2300">
    <property type="match status" value="1"/>
</dbReference>
<gene>
    <name evidence="7" type="ORF">DXB93_10305</name>
</gene>
<comment type="caution">
    <text evidence="7">The sequence shown here is derived from an EMBL/GenBank/DDBJ whole genome shotgun (WGS) entry which is preliminary data.</text>
</comment>
<dbReference type="Pfam" id="PF05043">
    <property type="entry name" value="Mga"/>
    <property type="match status" value="1"/>
</dbReference>
<feature type="domain" description="PTS EIIA type-2" evidence="5">
    <location>
        <begin position="486"/>
        <end position="634"/>
    </location>
</feature>
<keyword evidence="3" id="KW-0010">Activator</keyword>
<evidence type="ECO:0000256" key="2">
    <source>
        <dbReference type="ARBA" id="ARBA00023015"/>
    </source>
</evidence>
<keyword evidence="4" id="KW-0804">Transcription</keyword>
<dbReference type="InterPro" id="IPR011608">
    <property type="entry name" value="PRD"/>
</dbReference>
<evidence type="ECO:0000259" key="6">
    <source>
        <dbReference type="PROSITE" id="PS51372"/>
    </source>
</evidence>
<organism evidence="7 8">
    <name type="scientific">Thomasclavelia ramosa</name>
    <dbReference type="NCBI Taxonomy" id="1547"/>
    <lineage>
        <taxon>Bacteria</taxon>
        <taxon>Bacillati</taxon>
        <taxon>Bacillota</taxon>
        <taxon>Erysipelotrichia</taxon>
        <taxon>Erysipelotrichales</taxon>
        <taxon>Coprobacillaceae</taxon>
        <taxon>Thomasclavelia</taxon>
    </lineage>
</organism>
<evidence type="ECO:0000313" key="8">
    <source>
        <dbReference type="Proteomes" id="UP000261032"/>
    </source>
</evidence>
<dbReference type="PROSITE" id="PS51372">
    <property type="entry name" value="PRD_2"/>
    <property type="match status" value="2"/>
</dbReference>
<reference evidence="7 8" key="1">
    <citation type="submission" date="2018-08" db="EMBL/GenBank/DDBJ databases">
        <title>A genome reference for cultivated species of the human gut microbiota.</title>
        <authorList>
            <person name="Zou Y."/>
            <person name="Xue W."/>
            <person name="Luo G."/>
        </authorList>
    </citation>
    <scope>NUCLEOTIDE SEQUENCE [LARGE SCALE GENOMIC DNA]</scope>
    <source>
        <strain evidence="7 8">OM06-4</strain>
    </source>
</reference>
<dbReference type="InterPro" id="IPR002178">
    <property type="entry name" value="PTS_EIIA_type-2_dom"/>
</dbReference>
<evidence type="ECO:0000256" key="3">
    <source>
        <dbReference type="ARBA" id="ARBA00023159"/>
    </source>
</evidence>
<dbReference type="Proteomes" id="UP000261032">
    <property type="component" value="Unassembled WGS sequence"/>
</dbReference>
<dbReference type="SUPFAM" id="SSF63520">
    <property type="entry name" value="PTS-regulatory domain, PRD"/>
    <property type="match status" value="2"/>
</dbReference>
<dbReference type="AlphaFoldDB" id="A0A3E3EDL4"/>
<feature type="domain" description="PRD" evidence="6">
    <location>
        <begin position="295"/>
        <end position="402"/>
    </location>
</feature>
<feature type="domain" description="PRD" evidence="6">
    <location>
        <begin position="183"/>
        <end position="288"/>
    </location>
</feature>
<dbReference type="Pfam" id="PF08279">
    <property type="entry name" value="HTH_11"/>
    <property type="match status" value="1"/>
</dbReference>